<feature type="compositionally biased region" description="Polar residues" evidence="2">
    <location>
        <begin position="169"/>
        <end position="179"/>
    </location>
</feature>
<evidence type="ECO:0000313" key="5">
    <source>
        <dbReference type="Proteomes" id="UP000708208"/>
    </source>
</evidence>
<dbReference type="AlphaFoldDB" id="A0A8J2J9H2"/>
<feature type="domain" description="C2H2-type" evidence="3">
    <location>
        <begin position="96"/>
        <end position="123"/>
    </location>
</feature>
<sequence>MPPAMRRQENNPAGRSSKESEIQVIKKRRLGFHRSVKANNQLEKDTNEETPALNDDEVKLDADTEQEISHTEEFIFDLSDDDDEDNIHYRNITGDMICEVCDRKFLVVKQFKAHHRRHSSLDHYQCPICLQGFITLTSCYIHEFRVHKNKAGSTDGNPTNDEEDDETSGSRITPSNSLQPYRGPPVKHPGDAFDIEEKYGLRGRCKGEIALQIEQLKNGVSFLS</sequence>
<reference evidence="4" key="1">
    <citation type="submission" date="2021-06" db="EMBL/GenBank/DDBJ databases">
        <authorList>
            <person name="Hodson N. C."/>
            <person name="Mongue J. A."/>
            <person name="Jaron S. K."/>
        </authorList>
    </citation>
    <scope>NUCLEOTIDE SEQUENCE</scope>
</reference>
<dbReference type="EMBL" id="CAJVCH010026307">
    <property type="protein sequence ID" value="CAG7700225.1"/>
    <property type="molecule type" value="Genomic_DNA"/>
</dbReference>
<gene>
    <name evidence="4" type="ORF">AFUS01_LOCUS4226</name>
</gene>
<organism evidence="4 5">
    <name type="scientific">Allacma fusca</name>
    <dbReference type="NCBI Taxonomy" id="39272"/>
    <lineage>
        <taxon>Eukaryota</taxon>
        <taxon>Metazoa</taxon>
        <taxon>Ecdysozoa</taxon>
        <taxon>Arthropoda</taxon>
        <taxon>Hexapoda</taxon>
        <taxon>Collembola</taxon>
        <taxon>Symphypleona</taxon>
        <taxon>Sminthuridae</taxon>
        <taxon>Allacma</taxon>
    </lineage>
</organism>
<proteinExistence type="predicted"/>
<keyword evidence="5" id="KW-1185">Reference proteome</keyword>
<dbReference type="PROSITE" id="PS00028">
    <property type="entry name" value="ZINC_FINGER_C2H2_1"/>
    <property type="match status" value="2"/>
</dbReference>
<dbReference type="PROSITE" id="PS50157">
    <property type="entry name" value="ZINC_FINGER_C2H2_2"/>
    <property type="match status" value="1"/>
</dbReference>
<keyword evidence="1" id="KW-0862">Zinc</keyword>
<protein>
    <recommendedName>
        <fullName evidence="3">C2H2-type domain-containing protein</fullName>
    </recommendedName>
</protein>
<evidence type="ECO:0000256" key="1">
    <source>
        <dbReference type="PROSITE-ProRule" id="PRU00042"/>
    </source>
</evidence>
<evidence type="ECO:0000259" key="3">
    <source>
        <dbReference type="PROSITE" id="PS50157"/>
    </source>
</evidence>
<comment type="caution">
    <text evidence="4">The sequence shown here is derived from an EMBL/GenBank/DDBJ whole genome shotgun (WGS) entry which is preliminary data.</text>
</comment>
<feature type="region of interest" description="Disordered" evidence="2">
    <location>
        <begin position="150"/>
        <end position="192"/>
    </location>
</feature>
<dbReference type="Proteomes" id="UP000708208">
    <property type="component" value="Unassembled WGS sequence"/>
</dbReference>
<dbReference type="SMART" id="SM00355">
    <property type="entry name" value="ZnF_C2H2"/>
    <property type="match status" value="2"/>
</dbReference>
<keyword evidence="1" id="KW-0479">Metal-binding</keyword>
<accession>A0A8J2J9H2</accession>
<feature type="region of interest" description="Disordered" evidence="2">
    <location>
        <begin position="1"/>
        <end position="22"/>
    </location>
</feature>
<evidence type="ECO:0000256" key="2">
    <source>
        <dbReference type="SAM" id="MobiDB-lite"/>
    </source>
</evidence>
<name>A0A8J2J9H2_9HEXA</name>
<dbReference type="GO" id="GO:0008270">
    <property type="term" value="F:zinc ion binding"/>
    <property type="evidence" value="ECO:0007669"/>
    <property type="project" value="UniProtKB-KW"/>
</dbReference>
<dbReference type="InterPro" id="IPR013087">
    <property type="entry name" value="Znf_C2H2_type"/>
</dbReference>
<keyword evidence="1" id="KW-0863">Zinc-finger</keyword>
<evidence type="ECO:0000313" key="4">
    <source>
        <dbReference type="EMBL" id="CAG7700225.1"/>
    </source>
</evidence>